<comment type="caution">
    <text evidence="7">The sequence shown here is derived from an EMBL/GenBank/DDBJ whole genome shotgun (WGS) entry which is preliminary data.</text>
</comment>
<dbReference type="RefSeq" id="WP_345078255.1">
    <property type="nucleotide sequence ID" value="NZ_BAABFA010000005.1"/>
</dbReference>
<dbReference type="InterPro" id="IPR006225">
    <property type="entry name" value="PsdUridine_synth_RluC/D"/>
</dbReference>
<reference evidence="8" key="1">
    <citation type="journal article" date="2019" name="Int. J. Syst. Evol. Microbiol.">
        <title>The Global Catalogue of Microorganisms (GCM) 10K type strain sequencing project: providing services to taxonomists for standard genome sequencing and annotation.</title>
        <authorList>
            <consortium name="The Broad Institute Genomics Platform"/>
            <consortium name="The Broad Institute Genome Sequencing Center for Infectious Disease"/>
            <person name="Wu L."/>
            <person name="Ma J."/>
        </authorList>
    </citation>
    <scope>NUCLEOTIDE SEQUENCE [LARGE SCALE GENOMIC DNA]</scope>
    <source>
        <strain evidence="8">JCM 32105</strain>
    </source>
</reference>
<keyword evidence="3" id="KW-0694">RNA-binding</keyword>
<comment type="function">
    <text evidence="4">Responsible for synthesis of pseudouridine from uracil.</text>
</comment>
<comment type="catalytic activity">
    <reaction evidence="4">
        <text>a uridine in RNA = a pseudouridine in RNA</text>
        <dbReference type="Rhea" id="RHEA:48348"/>
        <dbReference type="Rhea" id="RHEA-COMP:12068"/>
        <dbReference type="Rhea" id="RHEA-COMP:12069"/>
        <dbReference type="ChEBI" id="CHEBI:65314"/>
        <dbReference type="ChEBI" id="CHEBI:65315"/>
    </reaction>
</comment>
<dbReference type="PANTHER" id="PTHR21600:SF44">
    <property type="entry name" value="RIBOSOMAL LARGE SUBUNIT PSEUDOURIDINE SYNTHASE D"/>
    <property type="match status" value="1"/>
</dbReference>
<evidence type="ECO:0000259" key="6">
    <source>
        <dbReference type="SMART" id="SM00363"/>
    </source>
</evidence>
<dbReference type="Pfam" id="PF01479">
    <property type="entry name" value="S4"/>
    <property type="match status" value="1"/>
</dbReference>
<dbReference type="CDD" id="cd00165">
    <property type="entry name" value="S4"/>
    <property type="match status" value="1"/>
</dbReference>
<dbReference type="EC" id="5.4.99.-" evidence="4"/>
<gene>
    <name evidence="7" type="ORF">GCM10023093_05730</name>
</gene>
<dbReference type="InterPro" id="IPR036986">
    <property type="entry name" value="S4_RNA-bd_sf"/>
</dbReference>
<evidence type="ECO:0000256" key="2">
    <source>
        <dbReference type="ARBA" id="ARBA00023235"/>
    </source>
</evidence>
<proteinExistence type="inferred from homology"/>
<feature type="domain" description="RNA-binding S4" evidence="6">
    <location>
        <begin position="42"/>
        <end position="107"/>
    </location>
</feature>
<dbReference type="InterPro" id="IPR006145">
    <property type="entry name" value="PsdUridine_synth_RsuA/RluA"/>
</dbReference>
<dbReference type="InterPro" id="IPR050188">
    <property type="entry name" value="RluA_PseudoU_synthase"/>
</dbReference>
<dbReference type="Gene3D" id="3.10.290.10">
    <property type="entry name" value="RNA-binding S4 domain"/>
    <property type="match status" value="1"/>
</dbReference>
<evidence type="ECO:0000256" key="5">
    <source>
        <dbReference type="SAM" id="MobiDB-lite"/>
    </source>
</evidence>
<dbReference type="CDD" id="cd02869">
    <property type="entry name" value="PseudoU_synth_RluA_like"/>
    <property type="match status" value="1"/>
</dbReference>
<accession>A0ABP8N7H4</accession>
<dbReference type="PANTHER" id="PTHR21600">
    <property type="entry name" value="MITOCHONDRIAL RNA PSEUDOURIDINE SYNTHASE"/>
    <property type="match status" value="1"/>
</dbReference>
<dbReference type="NCBIfam" id="TIGR00005">
    <property type="entry name" value="rluA_subfam"/>
    <property type="match status" value="1"/>
</dbReference>
<keyword evidence="8" id="KW-1185">Reference proteome</keyword>
<evidence type="ECO:0000313" key="7">
    <source>
        <dbReference type="EMBL" id="GAA4461309.1"/>
    </source>
</evidence>
<dbReference type="EMBL" id="BAABFA010000005">
    <property type="protein sequence ID" value="GAA4461309.1"/>
    <property type="molecule type" value="Genomic_DNA"/>
</dbReference>
<evidence type="ECO:0000256" key="4">
    <source>
        <dbReference type="RuleBase" id="RU362028"/>
    </source>
</evidence>
<dbReference type="Pfam" id="PF00849">
    <property type="entry name" value="PseudoU_synth_2"/>
    <property type="match status" value="1"/>
</dbReference>
<dbReference type="SUPFAM" id="SSF55174">
    <property type="entry name" value="Alpha-L RNA-binding motif"/>
    <property type="match status" value="1"/>
</dbReference>
<dbReference type="InterPro" id="IPR002942">
    <property type="entry name" value="S4_RNA-bd"/>
</dbReference>
<dbReference type="Proteomes" id="UP001500067">
    <property type="component" value="Unassembled WGS sequence"/>
</dbReference>
<dbReference type="SUPFAM" id="SSF55120">
    <property type="entry name" value="Pseudouridine synthase"/>
    <property type="match status" value="1"/>
</dbReference>
<dbReference type="PROSITE" id="PS50889">
    <property type="entry name" value="S4"/>
    <property type="match status" value="1"/>
</dbReference>
<feature type="compositionally biased region" description="Acidic residues" evidence="5">
    <location>
        <begin position="1"/>
        <end position="26"/>
    </location>
</feature>
<evidence type="ECO:0000256" key="1">
    <source>
        <dbReference type="ARBA" id="ARBA00010876"/>
    </source>
</evidence>
<protein>
    <recommendedName>
        <fullName evidence="4">Pseudouridine synthase</fullName>
        <ecNumber evidence="4">5.4.99.-</ecNumber>
    </recommendedName>
</protein>
<evidence type="ECO:0000256" key="3">
    <source>
        <dbReference type="PROSITE-ProRule" id="PRU00182"/>
    </source>
</evidence>
<comment type="similarity">
    <text evidence="1 4">Belongs to the pseudouridine synthase RluA family.</text>
</comment>
<sequence length="358" mass="40896">MLTDNETEDVWDDEDPEAEVSEADSEPVERLRIVTDKRQEPLRIDKFLMNRLEGATRNKVQQAIDEGYILVNDNVVKANYKVKANDTIVVFETRRPESQEIIPENIPLNIAYEDDSLMIINKPAGMVVHPGCGNYSGTLVNGLSYYLQQGQVDVTGLNRVGLVHRIDKDTTGLIVIGKTEKAMHSLAAQFKKHTVYRRYIALVWGDLPNDEGTIQAHIGRNLRFRKIMDAFPDGEYGKDAITHYKVLERFNYVTLVELRLETGRTHQIRVHMKHIGHPLFNDGTYGGDRIVKGTVFSKYKQFVDNCFAILPRHALHAKELGFTHPATGEKVQFDSDLPREMVEVIEKWRTYTTAMRKA</sequence>
<dbReference type="InterPro" id="IPR020103">
    <property type="entry name" value="PsdUridine_synth_cat_dom_sf"/>
</dbReference>
<dbReference type="Gene3D" id="3.30.2350.10">
    <property type="entry name" value="Pseudouridine synthase"/>
    <property type="match status" value="1"/>
</dbReference>
<name>A0ABP8N7H4_9BACT</name>
<dbReference type="SMART" id="SM00363">
    <property type="entry name" value="S4"/>
    <property type="match status" value="1"/>
</dbReference>
<dbReference type="InterPro" id="IPR006224">
    <property type="entry name" value="PsdUridine_synth_RluA-like_CS"/>
</dbReference>
<organism evidence="7 8">
    <name type="scientific">Nemorincola caseinilytica</name>
    <dbReference type="NCBI Taxonomy" id="2054315"/>
    <lineage>
        <taxon>Bacteria</taxon>
        <taxon>Pseudomonadati</taxon>
        <taxon>Bacteroidota</taxon>
        <taxon>Chitinophagia</taxon>
        <taxon>Chitinophagales</taxon>
        <taxon>Chitinophagaceae</taxon>
        <taxon>Nemorincola</taxon>
    </lineage>
</organism>
<keyword evidence="2 4" id="KW-0413">Isomerase</keyword>
<dbReference type="PROSITE" id="PS01129">
    <property type="entry name" value="PSI_RLU"/>
    <property type="match status" value="1"/>
</dbReference>
<feature type="region of interest" description="Disordered" evidence="5">
    <location>
        <begin position="1"/>
        <end position="27"/>
    </location>
</feature>
<evidence type="ECO:0000313" key="8">
    <source>
        <dbReference type="Proteomes" id="UP001500067"/>
    </source>
</evidence>